<dbReference type="SUPFAM" id="SSF55781">
    <property type="entry name" value="GAF domain-like"/>
    <property type="match status" value="2"/>
</dbReference>
<dbReference type="OMA" id="VDIRIPW"/>
<dbReference type="Pfam" id="PF01590">
    <property type="entry name" value="GAF"/>
    <property type="match status" value="2"/>
</dbReference>
<dbReference type="Proteomes" id="UP000054928">
    <property type="component" value="Unassembled WGS sequence"/>
</dbReference>
<keyword evidence="4" id="KW-1185">Reference proteome</keyword>
<protein>
    <submittedName>
        <fullName evidence="3">Cyclic nucleotide phosphodiesterase</fullName>
    </submittedName>
</protein>
<dbReference type="InterPro" id="IPR029016">
    <property type="entry name" value="GAF-like_dom_sf"/>
</dbReference>
<dbReference type="OrthoDB" id="74705at2759"/>
<feature type="domain" description="GAF" evidence="2">
    <location>
        <begin position="313"/>
        <end position="457"/>
    </location>
</feature>
<evidence type="ECO:0000256" key="1">
    <source>
        <dbReference type="SAM" id="MobiDB-lite"/>
    </source>
</evidence>
<dbReference type="PANTHER" id="PTHR43155:SF2">
    <property type="entry name" value="CYCLIC DI-GMP PHOSPHODIESTERASE PA4108"/>
    <property type="match status" value="1"/>
</dbReference>
<accession>A0A0P1A616</accession>
<sequence>MFKTVLVPKSIMDPQSVEAGEAYLNSMGFRSLIEWMTAEVLLSRPDDPLKFFQALLQEKIGERKSGENFHCEHTQAYLRQCYAAASASADDNGRIVIRPRKFASSSSINNVPTVKPGNDSALFRRLSKMEQVIKACRIIGSELDPTEATKIIIKQACAVLNAERATLFIYERATNMLVLKVSEGATDIQVPFGKGVAGTVAATGKAMNIADAYADPNFDSQYDHRNGYQTRSMLCVPVLNGANNIVGVMQVLNKISVDRKARFCDEDEEILTSLAAHAGVALHNADTHALACIARQRVKEVLSIVQDMHRDLGFISLMFAISTGIQKFVNSDRCTLYIVDHAKNELWTLQGELNIRVPLNQGIAGAVAMNNETVNLANAYDDPRFNKEFDQRHGYRTRSVLAMPLRNAMGDVIAVVQLINKLDISGEFSKDDEELLGTFLQIAGPILFTSHSHLTLSLPQAKGDQVTEFTGKSTRETQESVEMNVISEGDENEA</sequence>
<evidence type="ECO:0000259" key="2">
    <source>
        <dbReference type="SMART" id="SM00065"/>
    </source>
</evidence>
<dbReference type="AlphaFoldDB" id="A0A0P1A616"/>
<organism evidence="3 4">
    <name type="scientific">Plasmopara halstedii</name>
    <name type="common">Downy mildew of sunflower</name>
    <dbReference type="NCBI Taxonomy" id="4781"/>
    <lineage>
        <taxon>Eukaryota</taxon>
        <taxon>Sar</taxon>
        <taxon>Stramenopiles</taxon>
        <taxon>Oomycota</taxon>
        <taxon>Peronosporomycetes</taxon>
        <taxon>Peronosporales</taxon>
        <taxon>Peronosporaceae</taxon>
        <taxon>Plasmopara</taxon>
    </lineage>
</organism>
<feature type="region of interest" description="Disordered" evidence="1">
    <location>
        <begin position="471"/>
        <end position="494"/>
    </location>
</feature>
<dbReference type="PANTHER" id="PTHR43155">
    <property type="entry name" value="CYCLIC DI-GMP PHOSPHODIESTERASE PA4108-RELATED"/>
    <property type="match status" value="1"/>
</dbReference>
<proteinExistence type="predicted"/>
<dbReference type="GeneID" id="36395414"/>
<name>A0A0P1A616_PLAHL</name>
<dbReference type="STRING" id="4781.A0A0P1A616"/>
<evidence type="ECO:0000313" key="3">
    <source>
        <dbReference type="EMBL" id="CEG36038.1"/>
    </source>
</evidence>
<feature type="domain" description="GAF" evidence="2">
    <location>
        <begin position="144"/>
        <end position="292"/>
    </location>
</feature>
<dbReference type="SMART" id="SM00065">
    <property type="entry name" value="GAF"/>
    <property type="match status" value="2"/>
</dbReference>
<dbReference type="Gene3D" id="3.30.450.40">
    <property type="match status" value="2"/>
</dbReference>
<evidence type="ECO:0000313" key="4">
    <source>
        <dbReference type="Proteomes" id="UP000054928"/>
    </source>
</evidence>
<dbReference type="RefSeq" id="XP_024572407.1">
    <property type="nucleotide sequence ID" value="XM_024730847.1"/>
</dbReference>
<dbReference type="EMBL" id="CCYD01000109">
    <property type="protein sequence ID" value="CEG36038.1"/>
    <property type="molecule type" value="Genomic_DNA"/>
</dbReference>
<reference evidence="4" key="1">
    <citation type="submission" date="2014-09" db="EMBL/GenBank/DDBJ databases">
        <authorList>
            <person name="Sharma Rahul"/>
            <person name="Thines Marco"/>
        </authorList>
    </citation>
    <scope>NUCLEOTIDE SEQUENCE [LARGE SCALE GENOMIC DNA]</scope>
</reference>
<dbReference type="InterPro" id="IPR003018">
    <property type="entry name" value="GAF"/>
</dbReference>